<feature type="transmembrane region" description="Helical" evidence="1">
    <location>
        <begin position="474"/>
        <end position="498"/>
    </location>
</feature>
<keyword evidence="1" id="KW-0812">Transmembrane</keyword>
<dbReference type="SUPFAM" id="SSF52540">
    <property type="entry name" value="P-loop containing nucleoside triphosphate hydrolases"/>
    <property type="match status" value="1"/>
</dbReference>
<keyword evidence="1" id="KW-0472">Membrane</keyword>
<name>A0AA96WFW4_9CYAN</name>
<organism evidence="2">
    <name type="scientific">Leptolyngbya sp. NK1-12</name>
    <dbReference type="NCBI Taxonomy" id="2547451"/>
    <lineage>
        <taxon>Bacteria</taxon>
        <taxon>Bacillati</taxon>
        <taxon>Cyanobacteriota</taxon>
        <taxon>Cyanophyceae</taxon>
        <taxon>Leptolyngbyales</taxon>
        <taxon>Leptolyngbyaceae</taxon>
        <taxon>Leptolyngbya group</taxon>
        <taxon>Leptolyngbya</taxon>
    </lineage>
</organism>
<sequence length="517" mass="58525">MQTPISPCHYQVGGRLPVDAPSYVVRRADDELFSALRSGEFCYVLNCRQMGKSSLRAQVAKRLQGEGIVCATIDLSGIGNRSITPDQWYADMIMRLMRGFQLNINVRQWLAERQDFSPVGRLGELLETVLPALIQKPIVIFFDEIDSILSLPFDTDDFFALIRSCHQHHRLTFALLGVASPSDLIADRQRTPFNIGRAIELTGFHLSEVQPLEVGFVDKFENPQAILQEILNWTGGQPFLTQKLCQLVAQAGDRELQDSEDKRMIPEVDAPFLKKLVREILTQHGAIADRVAAIVESRIIENWATQDEPPHLRTIRDRLLSNEQRASRLLGLYRQILQCGSIPADDSPETIELLLSGLVVKQQGQLRVFSRIYAEVFNLEWVSKQLQTLRPYAAQLEAWVASGYQDEVHLLRGQVLQAAQHWIEGRSLSNQEYRFFTASQALEQQRMQWELAALKQANQALIAAQARANRMIRWGAIGLTVLALMLLILGGISGVLIWQTWSGITQQLLQVFVRLRL</sequence>
<dbReference type="AlphaFoldDB" id="A0AA96WFW4"/>
<reference evidence="2" key="1">
    <citation type="submission" date="2020-05" db="EMBL/GenBank/DDBJ databases">
        <authorList>
            <person name="Zhu T."/>
            <person name="Keshari N."/>
            <person name="Lu X."/>
        </authorList>
    </citation>
    <scope>NUCLEOTIDE SEQUENCE</scope>
    <source>
        <strain evidence="2">NK1-12</strain>
    </source>
</reference>
<evidence type="ECO:0008006" key="3">
    <source>
        <dbReference type="Google" id="ProtNLM"/>
    </source>
</evidence>
<dbReference type="Pfam" id="PF14516">
    <property type="entry name" value="AAA_35"/>
    <property type="match status" value="1"/>
</dbReference>
<keyword evidence="1" id="KW-1133">Transmembrane helix</keyword>
<proteinExistence type="predicted"/>
<dbReference type="RefSeq" id="WP_316432882.1">
    <property type="nucleotide sequence ID" value="NZ_CP053586.1"/>
</dbReference>
<gene>
    <name evidence="2" type="ORF">HJG54_01195</name>
</gene>
<evidence type="ECO:0000256" key="1">
    <source>
        <dbReference type="SAM" id="Phobius"/>
    </source>
</evidence>
<dbReference type="Gene3D" id="3.40.50.300">
    <property type="entry name" value="P-loop containing nucleotide triphosphate hydrolases"/>
    <property type="match status" value="1"/>
</dbReference>
<dbReference type="InterPro" id="IPR027417">
    <property type="entry name" value="P-loop_NTPase"/>
</dbReference>
<protein>
    <recommendedName>
        <fullName evidence="3">ATP-binding protein</fullName>
    </recommendedName>
</protein>
<dbReference type="EMBL" id="CP053586">
    <property type="protein sequence ID" value="WNZ21621.1"/>
    <property type="molecule type" value="Genomic_DNA"/>
</dbReference>
<accession>A0AA96WFW4</accession>
<evidence type="ECO:0000313" key="2">
    <source>
        <dbReference type="EMBL" id="WNZ21621.1"/>
    </source>
</evidence>